<dbReference type="AlphaFoldDB" id="A0A151GJH8"/>
<feature type="region of interest" description="Disordered" evidence="1">
    <location>
        <begin position="379"/>
        <end position="415"/>
    </location>
</feature>
<comment type="caution">
    <text evidence="3">The sequence shown here is derived from an EMBL/GenBank/DDBJ whole genome shotgun (WGS) entry which is preliminary data.</text>
</comment>
<dbReference type="InParanoid" id="A0A151GJH8"/>
<feature type="region of interest" description="Disordered" evidence="1">
    <location>
        <begin position="302"/>
        <end position="361"/>
    </location>
</feature>
<name>A0A151GJH8_DRECN</name>
<feature type="region of interest" description="Disordered" evidence="1">
    <location>
        <begin position="42"/>
        <end position="63"/>
    </location>
</feature>
<feature type="compositionally biased region" description="Basic and acidic residues" evidence="1">
    <location>
        <begin position="379"/>
        <end position="392"/>
    </location>
</feature>
<reference evidence="3 4" key="1">
    <citation type="journal article" date="2016" name="Sci. Rep.">
        <title>Insights into Adaptations to a Near-Obligate Nematode Endoparasitic Lifestyle from the Finished Genome of Drechmeria coniospora.</title>
        <authorList>
            <person name="Zhang L."/>
            <person name="Zhou Z."/>
            <person name="Guo Q."/>
            <person name="Fokkens L."/>
            <person name="Miskei M."/>
            <person name="Pocsi I."/>
            <person name="Zhang W."/>
            <person name="Chen M."/>
            <person name="Wang L."/>
            <person name="Sun Y."/>
            <person name="Donzelli B.G."/>
            <person name="Gibson D.M."/>
            <person name="Nelson D.R."/>
            <person name="Luo J.G."/>
            <person name="Rep M."/>
            <person name="Liu H."/>
            <person name="Yang S."/>
            <person name="Wang J."/>
            <person name="Krasnoff S.B."/>
            <person name="Xu Y."/>
            <person name="Molnar I."/>
            <person name="Lin M."/>
        </authorList>
    </citation>
    <scope>NUCLEOTIDE SEQUENCE [LARGE SCALE GENOMIC DNA]</scope>
    <source>
        <strain evidence="3 4">ARSEF 6962</strain>
    </source>
</reference>
<protein>
    <submittedName>
        <fullName evidence="3">Uncharacterized protein</fullName>
    </submittedName>
</protein>
<keyword evidence="2" id="KW-0732">Signal</keyword>
<accession>A0A151GJH8</accession>
<proteinExistence type="predicted"/>
<feature type="compositionally biased region" description="Polar residues" evidence="1">
    <location>
        <begin position="332"/>
        <end position="342"/>
    </location>
</feature>
<feature type="compositionally biased region" description="Basic and acidic residues" evidence="1">
    <location>
        <begin position="302"/>
        <end position="312"/>
    </location>
</feature>
<sequence length="489" mass="53517">MQLGITSGLPALVILLQWLGNSSAAPPSPEAALVRRVGENIDAGAKSPDTHLSSSLDSDPDDPMEQILREMQENRKNSMHFPGTSREQPGLLFRVDGRSPGEIFEHGMTNPLNGEPVMPHTFDAGRHTAQVGDTNFLSLTRSPAVAESFGKDVMPGGHRNFFGADDWAKVQAHSEKTTGNPVWFDGAPPKAASLTPVETPKQWIYLVQANKKYLNLFQILGPDGFAAREFVAQQEFVVVGGRIEADRIIGAYQLGDSQKMVILNKNYNHAYDGQRASNGLTEFAHEGNAALAEKIIKEADGESEQLKKESGGRSRQKFTKSRLPLSEVIKQFNANTPQQANNKDVKGKASDRNGASTSKSMCARDGNCKYGKAELIRLPESDGSESGKEKQPEGNLQPDESKKATKNQSPEQHRLPGYNKKAALIQHLGGCILGLASNAIYYEAQKNSVSPCPMLIIYFVLVRFWGKLVTRDLFQWIQFGTKGGKRGCP</sequence>
<dbReference type="Gene3D" id="3.90.210.10">
    <property type="entry name" value="Heat-Labile Enterotoxin, subunit A"/>
    <property type="match status" value="1"/>
</dbReference>
<feature type="chain" id="PRO_5007580574" evidence="2">
    <location>
        <begin position="25"/>
        <end position="489"/>
    </location>
</feature>
<dbReference type="RefSeq" id="XP_040656590.1">
    <property type="nucleotide sequence ID" value="XM_040801557.1"/>
</dbReference>
<evidence type="ECO:0000256" key="1">
    <source>
        <dbReference type="SAM" id="MobiDB-lite"/>
    </source>
</evidence>
<dbReference type="GeneID" id="63716888"/>
<dbReference type="Proteomes" id="UP000076580">
    <property type="component" value="Chromosome 02"/>
</dbReference>
<evidence type="ECO:0000313" key="3">
    <source>
        <dbReference type="EMBL" id="KYK57238.1"/>
    </source>
</evidence>
<organism evidence="3 4">
    <name type="scientific">Drechmeria coniospora</name>
    <name type="common">Nematophagous fungus</name>
    <name type="synonym">Meria coniospora</name>
    <dbReference type="NCBI Taxonomy" id="98403"/>
    <lineage>
        <taxon>Eukaryota</taxon>
        <taxon>Fungi</taxon>
        <taxon>Dikarya</taxon>
        <taxon>Ascomycota</taxon>
        <taxon>Pezizomycotina</taxon>
        <taxon>Sordariomycetes</taxon>
        <taxon>Hypocreomycetidae</taxon>
        <taxon>Hypocreales</taxon>
        <taxon>Ophiocordycipitaceae</taxon>
        <taxon>Drechmeria</taxon>
    </lineage>
</organism>
<keyword evidence="4" id="KW-1185">Reference proteome</keyword>
<evidence type="ECO:0000313" key="4">
    <source>
        <dbReference type="Proteomes" id="UP000076580"/>
    </source>
</evidence>
<evidence type="ECO:0000256" key="2">
    <source>
        <dbReference type="SAM" id="SignalP"/>
    </source>
</evidence>
<dbReference type="EMBL" id="LAYC01000002">
    <property type="protein sequence ID" value="KYK57238.1"/>
    <property type="molecule type" value="Genomic_DNA"/>
</dbReference>
<feature type="signal peptide" evidence="2">
    <location>
        <begin position="1"/>
        <end position="24"/>
    </location>
</feature>
<dbReference type="SUPFAM" id="SSF56399">
    <property type="entry name" value="ADP-ribosylation"/>
    <property type="match status" value="1"/>
</dbReference>
<gene>
    <name evidence="3" type="ORF">DCS_04245</name>
</gene>